<feature type="transmembrane region" description="Helical" evidence="1">
    <location>
        <begin position="7"/>
        <end position="27"/>
    </location>
</feature>
<reference evidence="2 3" key="1">
    <citation type="submission" date="2016-11" db="EMBL/GenBank/DDBJ databases">
        <title>Description of two novel members of the family Erysipelotrichaceae: Ileibacterium lipovorans gen. nov., sp. nov. and Dubosiella newyorkensis, gen. nov., sp. nov.</title>
        <authorList>
            <person name="Cox L.M."/>
            <person name="Sohn J."/>
            <person name="Tyrrell K.L."/>
            <person name="Citron D.M."/>
            <person name="Lawson P.A."/>
            <person name="Patel N.B."/>
            <person name="Iizumi T."/>
            <person name="Perez-Perez G.I."/>
            <person name="Goldstein E.J."/>
            <person name="Blaser M.J."/>
        </authorList>
    </citation>
    <scope>NUCLEOTIDE SEQUENCE [LARGE SCALE GENOMIC DNA]</scope>
    <source>
        <strain evidence="2 3">NYU-BL-A4</strain>
    </source>
</reference>
<organism evidence="2 3">
    <name type="scientific">Dubosiella newyorkensis</name>
    <dbReference type="NCBI Taxonomy" id="1862672"/>
    <lineage>
        <taxon>Bacteria</taxon>
        <taxon>Bacillati</taxon>
        <taxon>Bacillota</taxon>
        <taxon>Erysipelotrichia</taxon>
        <taxon>Erysipelotrichales</taxon>
        <taxon>Erysipelotrichaceae</taxon>
        <taxon>Dubosiella</taxon>
    </lineage>
</organism>
<dbReference type="Proteomes" id="UP000186705">
    <property type="component" value="Unassembled WGS sequence"/>
</dbReference>
<evidence type="ECO:0000313" key="3">
    <source>
        <dbReference type="Proteomes" id="UP000186705"/>
    </source>
</evidence>
<protein>
    <submittedName>
        <fullName evidence="2">Uncharacterized protein</fullName>
    </submittedName>
</protein>
<name>A0A1U7NLG2_9FIRM</name>
<keyword evidence="3" id="KW-1185">Reference proteome</keyword>
<gene>
    <name evidence="2" type="ORF">BO225_08200</name>
</gene>
<keyword evidence="1" id="KW-1133">Transmembrane helix</keyword>
<feature type="transmembrane region" description="Helical" evidence="1">
    <location>
        <begin position="33"/>
        <end position="51"/>
    </location>
</feature>
<sequence length="115" mass="13019">MTGLMIVMSGTMVLFFLRALLAGIYLINFSVDAIVGVIGLVILVTNLQVKYRMIHSCTKSRDFLYMDVSSFLLSFLLKLMLPPNLDFTLVVLLVAYFVEKNKFSKILYSIPNEGR</sequence>
<dbReference type="AlphaFoldDB" id="A0A1U7NLG2"/>
<proteinExistence type="predicted"/>
<dbReference type="STRING" id="1862672.BO225_08200"/>
<keyword evidence="1" id="KW-0472">Membrane</keyword>
<dbReference type="EMBL" id="MPKA01000085">
    <property type="protein sequence ID" value="OLU45570.1"/>
    <property type="molecule type" value="Genomic_DNA"/>
</dbReference>
<accession>A0A1U7NLG2</accession>
<comment type="caution">
    <text evidence="2">The sequence shown here is derived from an EMBL/GenBank/DDBJ whole genome shotgun (WGS) entry which is preliminary data.</text>
</comment>
<evidence type="ECO:0000313" key="2">
    <source>
        <dbReference type="EMBL" id="OLU45570.1"/>
    </source>
</evidence>
<keyword evidence="1" id="KW-0812">Transmembrane</keyword>
<evidence type="ECO:0000256" key="1">
    <source>
        <dbReference type="SAM" id="Phobius"/>
    </source>
</evidence>